<dbReference type="Pfam" id="PF00365">
    <property type="entry name" value="PFK"/>
    <property type="match status" value="1"/>
</dbReference>
<dbReference type="InterPro" id="IPR000023">
    <property type="entry name" value="Phosphofructokinase_dom"/>
</dbReference>
<evidence type="ECO:0000259" key="13">
    <source>
        <dbReference type="Pfam" id="PF00365"/>
    </source>
</evidence>
<protein>
    <recommendedName>
        <fullName evidence="12">ATP-dependent 6-phosphofructokinase</fullName>
        <shortName evidence="12">ATP-PFK</shortName>
        <shortName evidence="12">Phosphofructokinase</shortName>
        <ecNumber evidence="12">2.7.1.11</ecNumber>
    </recommendedName>
    <alternativeName>
        <fullName evidence="12">Phosphohexokinase</fullName>
    </alternativeName>
</protein>
<comment type="catalytic activity">
    <reaction evidence="10 12">
        <text>beta-D-fructose 6-phosphate + ATP = beta-D-fructose 1,6-bisphosphate + ADP + H(+)</text>
        <dbReference type="Rhea" id="RHEA:16109"/>
        <dbReference type="ChEBI" id="CHEBI:15378"/>
        <dbReference type="ChEBI" id="CHEBI:30616"/>
        <dbReference type="ChEBI" id="CHEBI:32966"/>
        <dbReference type="ChEBI" id="CHEBI:57634"/>
        <dbReference type="ChEBI" id="CHEBI:456216"/>
        <dbReference type="EC" id="2.7.1.11"/>
    </reaction>
</comment>
<evidence type="ECO:0000256" key="2">
    <source>
        <dbReference type="ARBA" id="ARBA00003138"/>
    </source>
</evidence>
<evidence type="ECO:0000256" key="6">
    <source>
        <dbReference type="ARBA" id="ARBA00022777"/>
    </source>
</evidence>
<dbReference type="GO" id="GO:0047334">
    <property type="term" value="F:diphosphate-fructose-6-phosphate 1-phosphotransferase activity"/>
    <property type="evidence" value="ECO:0007669"/>
    <property type="project" value="UniProtKB-EC"/>
</dbReference>
<keyword evidence="15" id="KW-1185">Reference proteome</keyword>
<comment type="subcellular location">
    <subcellularLocation>
        <location evidence="12">Cytoplasm</location>
    </subcellularLocation>
</comment>
<dbReference type="FunFam" id="3.40.50.450:FF:000002">
    <property type="entry name" value="ATP-dependent 6-phosphofructokinase"/>
    <property type="match status" value="1"/>
</dbReference>
<evidence type="ECO:0000313" key="15">
    <source>
        <dbReference type="Proteomes" id="UP000033428"/>
    </source>
</evidence>
<keyword evidence="12" id="KW-0963">Cytoplasm</keyword>
<comment type="pathway">
    <text evidence="12">Carbohydrate degradation; glycolysis; D-glyceraldehyde 3-phosphate and glycerone phosphate from D-glucose: step 3/4.</text>
</comment>
<feature type="binding site" evidence="12">
    <location>
        <begin position="170"/>
        <end position="173"/>
    </location>
    <ligand>
        <name>ATP</name>
        <dbReference type="ChEBI" id="CHEBI:30616"/>
    </ligand>
</feature>
<comment type="subunit">
    <text evidence="12">Homodimer.</text>
</comment>
<reference evidence="14 15" key="1">
    <citation type="submission" date="2015-02" db="EMBL/GenBank/DDBJ databases">
        <title>Single-cell genomics of uncultivated deep-branching MTB reveals a conserved set of magnetosome genes.</title>
        <authorList>
            <person name="Kolinko S."/>
            <person name="Richter M."/>
            <person name="Glockner F.O."/>
            <person name="Brachmann A."/>
            <person name="Schuler D."/>
        </authorList>
    </citation>
    <scope>NUCLEOTIDE SEQUENCE [LARGE SCALE GENOMIC DNA]</scope>
    <source>
        <strain evidence="14">SKK-01</strain>
    </source>
</reference>
<dbReference type="GO" id="GO:0005737">
    <property type="term" value="C:cytoplasm"/>
    <property type="evidence" value="ECO:0007669"/>
    <property type="project" value="UniProtKB-SubCell"/>
</dbReference>
<feature type="binding site" evidence="12">
    <location>
        <begin position="199"/>
        <end position="201"/>
    </location>
    <ligand>
        <name>substrate</name>
    </ligand>
</feature>
<sequence length="436" mass="48248">MNTIPVDNLGKPAIQSPLALKKQKSFISDTASIIYHVHKEEIAKELDENGLTFFELAGPRETIYFNPKEITCGIVTCGGLCPGINDVLRAIVIELFERYGCNKVLGFHYGYKGLTSKSELEPLFLNPDNVDNIHTTGGTILSSSRGPQDPEEMVNTLIKRNIKILFVIGGDGTMRGAQVLVEHIKKRNLKISIIAIPKTIDNDLNYVEKSFGFETAVEEAMRVIDSAHVEAKGAPNGIGLVKLMGRFSGFIASHASLASSNVNFCLIPEVPFKLYGEDGFLACLENRVKNKSKRHAVIVVAEGAGQSIIEKTMDKETQDASGNIKFKNIGNFLKTEIEKFFSEKNVEANVKYIDPSYIIRSVPANAFDSAYSLVLAQSAVHAGMAGKTNILIGYWNHHYTHVPINMTIEKRKQINPNSRLWQTVMETTLQPESIFL</sequence>
<evidence type="ECO:0000256" key="3">
    <source>
        <dbReference type="ARBA" id="ARBA00022679"/>
    </source>
</evidence>
<gene>
    <name evidence="12" type="primary">pfkA</name>
    <name evidence="14" type="ORF">OMAG_001842</name>
</gene>
<evidence type="ECO:0000256" key="1">
    <source>
        <dbReference type="ARBA" id="ARBA00001946"/>
    </source>
</evidence>
<evidence type="ECO:0000256" key="9">
    <source>
        <dbReference type="ARBA" id="ARBA00023152"/>
    </source>
</evidence>
<dbReference type="SUPFAM" id="SSF53784">
    <property type="entry name" value="Phosphofructokinase"/>
    <property type="match status" value="1"/>
</dbReference>
<dbReference type="AlphaFoldDB" id="A0A0F0CQT6"/>
<keyword evidence="7 12" id="KW-0067">ATP-binding</keyword>
<evidence type="ECO:0000256" key="11">
    <source>
        <dbReference type="ARBA" id="ARBA00048072"/>
    </source>
</evidence>
<keyword evidence="8 12" id="KW-0460">Magnesium</keyword>
<dbReference type="GO" id="GO:0046872">
    <property type="term" value="F:metal ion binding"/>
    <property type="evidence" value="ECO:0007669"/>
    <property type="project" value="UniProtKB-KW"/>
</dbReference>
<dbReference type="InterPro" id="IPR035966">
    <property type="entry name" value="PKF_sf"/>
</dbReference>
<comment type="function">
    <text evidence="12">Catalyzes the phosphorylation of D-fructose 6-phosphate to fructose 1,6-bisphosphate by ATP, the first committing step of glycolysis.</text>
</comment>
<feature type="site" description="Important for substrate specificity; cannot use PPi as phosphoryl donor" evidence="12">
    <location>
        <position position="172"/>
    </location>
</feature>
<evidence type="ECO:0000313" key="14">
    <source>
        <dbReference type="EMBL" id="KJJ84379.1"/>
    </source>
</evidence>
<dbReference type="Gene3D" id="3.40.50.450">
    <property type="match status" value="1"/>
</dbReference>
<evidence type="ECO:0000256" key="7">
    <source>
        <dbReference type="ARBA" id="ARBA00022840"/>
    </source>
</evidence>
<dbReference type="GO" id="GO:0003872">
    <property type="term" value="F:6-phosphofructokinase activity"/>
    <property type="evidence" value="ECO:0007669"/>
    <property type="project" value="UniProtKB-UniRule"/>
</dbReference>
<comment type="function">
    <text evidence="2">Catalyzes the phosphorylation of D-fructose 6-phosphate, the first committing step of glycolysis. Uses inorganic phosphate (PPi) as phosphoryl donor instead of ATP like common ATP-dependent phosphofructokinases (ATP-PFKs), which renders the reaction reversible, and can thus function both in glycolysis and gluconeogenesis. Consistently, PPi-PFK can replace the enzymes of both the forward (ATP-PFK) and reverse (fructose-bisphosphatase (FBPase)) reactions.</text>
</comment>
<comment type="caution">
    <text evidence="14">The sequence shown here is derived from an EMBL/GenBank/DDBJ whole genome shotgun (WGS) entry which is preliminary data.</text>
</comment>
<dbReference type="InterPro" id="IPR012004">
    <property type="entry name" value="PyroP-dep_PFK_TP0108"/>
</dbReference>
<feature type="binding site" evidence="12">
    <location>
        <position position="302"/>
    </location>
    <ligand>
        <name>substrate</name>
    </ligand>
</feature>
<comment type="cofactor">
    <cofactor evidence="1 12">
        <name>Mg(2+)</name>
        <dbReference type="ChEBI" id="CHEBI:18420"/>
    </cofactor>
</comment>
<dbReference type="EC" id="2.7.1.11" evidence="12"/>
<dbReference type="PIRSF" id="PIRSF000534">
    <property type="entry name" value="PPi_PFK_TP0108"/>
    <property type="match status" value="1"/>
</dbReference>
<keyword evidence="5 12" id="KW-0547">Nucleotide-binding</keyword>
<dbReference type="PRINTS" id="PR00476">
    <property type="entry name" value="PHFRCTKINASE"/>
</dbReference>
<evidence type="ECO:0000256" key="8">
    <source>
        <dbReference type="ARBA" id="ARBA00022842"/>
    </source>
</evidence>
<evidence type="ECO:0000256" key="10">
    <source>
        <dbReference type="ARBA" id="ARBA00048070"/>
    </source>
</evidence>
<evidence type="ECO:0000256" key="12">
    <source>
        <dbReference type="HAMAP-Rule" id="MF_01981"/>
    </source>
</evidence>
<feature type="binding site" evidence="12">
    <location>
        <begin position="244"/>
        <end position="246"/>
    </location>
    <ligand>
        <name>substrate</name>
    </ligand>
</feature>
<dbReference type="EMBL" id="JYNY01000372">
    <property type="protein sequence ID" value="KJJ84379.1"/>
    <property type="molecule type" value="Genomic_DNA"/>
</dbReference>
<dbReference type="HAMAP" id="MF_01981">
    <property type="entry name" value="Phosphofructokinase_II_X"/>
    <property type="match status" value="1"/>
</dbReference>
<name>A0A0F0CQT6_9BACT</name>
<evidence type="ECO:0000256" key="5">
    <source>
        <dbReference type="ARBA" id="ARBA00022741"/>
    </source>
</evidence>
<comment type="catalytic activity">
    <reaction evidence="11">
        <text>beta-D-fructose 6-phosphate + diphosphate = beta-D-fructose 1,6-bisphosphate + phosphate + H(+)</text>
        <dbReference type="Rhea" id="RHEA:13613"/>
        <dbReference type="ChEBI" id="CHEBI:15378"/>
        <dbReference type="ChEBI" id="CHEBI:32966"/>
        <dbReference type="ChEBI" id="CHEBI:33019"/>
        <dbReference type="ChEBI" id="CHEBI:43474"/>
        <dbReference type="ChEBI" id="CHEBI:57634"/>
        <dbReference type="EC" id="2.7.1.90"/>
    </reaction>
</comment>
<feature type="domain" description="Phosphofructokinase" evidence="13">
    <location>
        <begin position="72"/>
        <end position="382"/>
    </location>
</feature>
<organism evidence="14 15">
    <name type="scientific">Candidatus Omnitrophus magneticus</name>
    <dbReference type="NCBI Taxonomy" id="1609969"/>
    <lineage>
        <taxon>Bacteria</taxon>
        <taxon>Pseudomonadati</taxon>
        <taxon>Candidatus Omnitrophota</taxon>
        <taxon>Candidatus Omnitrophus</taxon>
    </lineage>
</organism>
<dbReference type="PATRIC" id="fig|1609969.3.peg.1968"/>
<feature type="binding site" evidence="12">
    <location>
        <position position="79"/>
    </location>
    <ligand>
        <name>ATP</name>
        <dbReference type="ChEBI" id="CHEBI:30616"/>
    </ligand>
</feature>
<dbReference type="PANTHER" id="PTHR45770">
    <property type="entry name" value="ATP-DEPENDENT 6-PHOSPHOFRUCTOKINASE 1"/>
    <property type="match status" value="1"/>
</dbReference>
<dbReference type="InterPro" id="IPR050929">
    <property type="entry name" value="PFKA"/>
</dbReference>
<dbReference type="UniPathway" id="UPA00109">
    <property type="reaction ID" value="UER00182"/>
</dbReference>
<feature type="binding site" evidence="12">
    <location>
        <begin position="357"/>
        <end position="360"/>
    </location>
    <ligand>
        <name>substrate</name>
    </ligand>
</feature>
<keyword evidence="9 12" id="KW-0324">Glycolysis</keyword>
<dbReference type="GO" id="GO:0006002">
    <property type="term" value="P:fructose 6-phosphate metabolic process"/>
    <property type="evidence" value="ECO:0007669"/>
    <property type="project" value="InterPro"/>
</dbReference>
<keyword evidence="3 12" id="KW-0808">Transferase</keyword>
<proteinExistence type="inferred from homology"/>
<accession>A0A0F0CQT6</accession>
<keyword evidence="4 12" id="KW-0479">Metal-binding</keyword>
<feature type="binding site" evidence="12">
    <location>
        <begin position="145"/>
        <end position="146"/>
    </location>
    <ligand>
        <name>ATP</name>
        <dbReference type="ChEBI" id="CHEBI:30616"/>
    </ligand>
</feature>
<keyword evidence="6 12" id="KW-0418">Kinase</keyword>
<evidence type="ECO:0000256" key="4">
    <source>
        <dbReference type="ARBA" id="ARBA00022723"/>
    </source>
</evidence>
<comment type="similarity">
    <text evidence="12">Belongs to the phosphofructokinase type A (PFKA) family. PPi-dependent PFK group II subfamily. Atypical ATP-dependent clade 'X' sub-subfamily.</text>
</comment>
<feature type="active site" description="Proton acceptor" evidence="12">
    <location>
        <position position="201"/>
    </location>
</feature>
<dbReference type="GO" id="GO:0005524">
    <property type="term" value="F:ATP binding"/>
    <property type="evidence" value="ECO:0007669"/>
    <property type="project" value="UniProtKB-KW"/>
</dbReference>
<dbReference type="InterPro" id="IPR022953">
    <property type="entry name" value="ATP_PFK"/>
</dbReference>
<dbReference type="NCBIfam" id="NF005301">
    <property type="entry name" value="PRK06830.1"/>
    <property type="match status" value="1"/>
</dbReference>
<feature type="binding site" evidence="12">
    <location>
        <position position="171"/>
    </location>
    <ligand>
        <name>Mg(2+)</name>
        <dbReference type="ChEBI" id="CHEBI:18420"/>
        <note>catalytic</note>
    </ligand>
</feature>
<dbReference type="Proteomes" id="UP000033428">
    <property type="component" value="Unassembled WGS sequence"/>
</dbReference>